<evidence type="ECO:0000256" key="4">
    <source>
        <dbReference type="ARBA" id="ARBA00022490"/>
    </source>
</evidence>
<evidence type="ECO:0000256" key="7">
    <source>
        <dbReference type="ARBA" id="ARBA00023274"/>
    </source>
</evidence>
<feature type="region of interest" description="Disordered" evidence="10">
    <location>
        <begin position="300"/>
        <end position="322"/>
    </location>
</feature>
<dbReference type="AlphaFoldDB" id="A0A085NEM2"/>
<keyword evidence="7" id="KW-0687">Ribonucleoprotein</keyword>
<evidence type="ECO:0000313" key="13">
    <source>
        <dbReference type="EMBL" id="KFD67918.1"/>
    </source>
</evidence>
<dbReference type="Pfam" id="PF17144">
    <property type="entry name" value="Ribosomal_L5e"/>
    <property type="match status" value="1"/>
</dbReference>
<keyword evidence="14" id="KW-1185">Reference proteome</keyword>
<evidence type="ECO:0000256" key="9">
    <source>
        <dbReference type="ARBA" id="ARBA00035352"/>
    </source>
</evidence>
<dbReference type="SUPFAM" id="SSF53137">
    <property type="entry name" value="Translational machinery components"/>
    <property type="match status" value="1"/>
</dbReference>
<dbReference type="GO" id="GO:0022625">
    <property type="term" value="C:cytosolic large ribosomal subunit"/>
    <property type="evidence" value="ECO:0007669"/>
    <property type="project" value="TreeGrafter"/>
</dbReference>
<dbReference type="InterPro" id="IPR005485">
    <property type="entry name" value="Rbsml_uL18_euk_arch"/>
</dbReference>
<reference evidence="13 14" key="1">
    <citation type="journal article" date="2014" name="Nat. Genet.">
        <title>Genome and transcriptome of the porcine whipworm Trichuris suis.</title>
        <authorList>
            <person name="Jex A.R."/>
            <person name="Nejsum P."/>
            <person name="Schwarz E.M."/>
            <person name="Hu L."/>
            <person name="Young N.D."/>
            <person name="Hall R.S."/>
            <person name="Korhonen P.K."/>
            <person name="Liao S."/>
            <person name="Thamsborg S."/>
            <person name="Xia J."/>
            <person name="Xu P."/>
            <person name="Wang S."/>
            <person name="Scheerlinck J.P."/>
            <person name="Hofmann A."/>
            <person name="Sternberg P.W."/>
            <person name="Wang J."/>
            <person name="Gasser R.B."/>
        </authorList>
    </citation>
    <scope>NUCLEOTIDE SEQUENCE [LARGE SCALE GENOMIC DNA]</scope>
    <source>
        <strain evidence="13">DCEP-RM93F</strain>
        <strain evidence="12">DCEP-RM93M</strain>
    </source>
</reference>
<evidence type="ECO:0000256" key="1">
    <source>
        <dbReference type="ARBA" id="ARBA00004021"/>
    </source>
</evidence>
<comment type="similarity">
    <text evidence="3">Belongs to the universal ribosomal protein uL18 family.</text>
</comment>
<gene>
    <name evidence="12" type="ORF">M513_10361</name>
    <name evidence="13" type="ORF">M514_10361</name>
</gene>
<evidence type="ECO:0000256" key="2">
    <source>
        <dbReference type="ARBA" id="ARBA00004496"/>
    </source>
</evidence>
<evidence type="ECO:0000259" key="11">
    <source>
        <dbReference type="Pfam" id="PF14204"/>
    </source>
</evidence>
<evidence type="ECO:0000256" key="8">
    <source>
        <dbReference type="ARBA" id="ARBA00035197"/>
    </source>
</evidence>
<dbReference type="EMBL" id="KL367510">
    <property type="protein sequence ID" value="KFD67918.1"/>
    <property type="molecule type" value="Genomic_DNA"/>
</dbReference>
<dbReference type="InterPro" id="IPR057268">
    <property type="entry name" value="Ribosomal_L18"/>
</dbReference>
<dbReference type="CDD" id="cd00432">
    <property type="entry name" value="Ribosomal_L18_L5e"/>
    <property type="match status" value="1"/>
</dbReference>
<evidence type="ECO:0000256" key="10">
    <source>
        <dbReference type="SAM" id="MobiDB-lite"/>
    </source>
</evidence>
<dbReference type="Proteomes" id="UP000030764">
    <property type="component" value="Unassembled WGS sequence"/>
</dbReference>
<dbReference type="HAMAP" id="MF_01337_A">
    <property type="entry name" value="Ribosomal_uL18_A"/>
    <property type="match status" value="1"/>
</dbReference>
<feature type="domain" description="Large ribosomal subunit protein uL18 C-terminal eukaryotes" evidence="11">
    <location>
        <begin position="236"/>
        <end position="267"/>
    </location>
</feature>
<keyword evidence="6" id="KW-0689">Ribosomal protein</keyword>
<evidence type="ECO:0000256" key="5">
    <source>
        <dbReference type="ARBA" id="ARBA00022730"/>
    </source>
</evidence>
<dbReference type="PANTHER" id="PTHR23410">
    <property type="entry name" value="RIBOSOMAL PROTEIN L5-RELATED"/>
    <property type="match status" value="1"/>
</dbReference>
<dbReference type="GO" id="GO:0000027">
    <property type="term" value="P:ribosomal large subunit assembly"/>
    <property type="evidence" value="ECO:0007669"/>
    <property type="project" value="TreeGrafter"/>
</dbReference>
<evidence type="ECO:0000313" key="12">
    <source>
        <dbReference type="EMBL" id="KFD48731.1"/>
    </source>
</evidence>
<name>A0A085NEM2_9BILA</name>
<dbReference type="Gene3D" id="3.30.420.100">
    <property type="match status" value="1"/>
</dbReference>
<dbReference type="EMBL" id="KL363285">
    <property type="protein sequence ID" value="KFD48731.1"/>
    <property type="molecule type" value="Genomic_DNA"/>
</dbReference>
<evidence type="ECO:0000256" key="3">
    <source>
        <dbReference type="ARBA" id="ARBA00007116"/>
    </source>
</evidence>
<comment type="subcellular location">
    <subcellularLocation>
        <location evidence="2">Cytoplasm</location>
    </subcellularLocation>
</comment>
<proteinExistence type="inferred from homology"/>
<dbReference type="GO" id="GO:0003735">
    <property type="term" value="F:structural constituent of ribosome"/>
    <property type="evidence" value="ECO:0007669"/>
    <property type="project" value="InterPro"/>
</dbReference>
<keyword evidence="5" id="KW-0694">RNA-binding</keyword>
<dbReference type="InterPro" id="IPR025607">
    <property type="entry name" value="Ribosomal_uL18_C_euk"/>
</dbReference>
<dbReference type="GO" id="GO:0006412">
    <property type="term" value="P:translation"/>
    <property type="evidence" value="ECO:0007669"/>
    <property type="project" value="InterPro"/>
</dbReference>
<dbReference type="Pfam" id="PF14204">
    <property type="entry name" value="Ribosomal_L18_c"/>
    <property type="match status" value="1"/>
</dbReference>
<protein>
    <recommendedName>
        <fullName evidence="8">Large ribosomal subunit protein uL18</fullName>
    </recommendedName>
    <alternativeName>
        <fullName evidence="9">60S ribosomal protein L5</fullName>
    </alternativeName>
</protein>
<organism evidence="13">
    <name type="scientific">Trichuris suis</name>
    <name type="common">pig whipworm</name>
    <dbReference type="NCBI Taxonomy" id="68888"/>
    <lineage>
        <taxon>Eukaryota</taxon>
        <taxon>Metazoa</taxon>
        <taxon>Ecdysozoa</taxon>
        <taxon>Nematoda</taxon>
        <taxon>Enoplea</taxon>
        <taxon>Dorylaimia</taxon>
        <taxon>Trichinellida</taxon>
        <taxon>Trichuridae</taxon>
        <taxon>Trichuris</taxon>
    </lineage>
</organism>
<evidence type="ECO:0000256" key="6">
    <source>
        <dbReference type="ARBA" id="ARBA00022980"/>
    </source>
</evidence>
<keyword evidence="4" id="KW-0963">Cytoplasm</keyword>
<accession>A0A085NEM2</accession>
<comment type="function">
    <text evidence="1">Component of the ribosome, a large ribonucleoprotein complex responsible for the synthesis of proteins in the cell. The small ribosomal subunit (SSU) binds messenger RNAs (mRNAs) and translates the encoded message by selecting cognate aminoacyl-transfer RNA (tRNA) molecules. The large subunit (LSU) contains the ribosomal catalytic site termed the peptidyl transferase center (PTC), which catalyzes the formation of peptide bonds, thereby polymerizing the amino acids delivered by tRNAs into a polypeptide chain. The nascent polypeptides leave the ribosome through a tunnel in the LSU and interact with protein factors that function in enzymatic processing, targeting, and the membrane insertion of nascent chains at the exit of the ribosomal tunnel.</text>
</comment>
<dbReference type="Proteomes" id="UP000030758">
    <property type="component" value="Unassembled WGS sequence"/>
</dbReference>
<dbReference type="PRINTS" id="PR00058">
    <property type="entry name" value="RIBOSOMALL5"/>
</dbReference>
<dbReference type="FunFam" id="3.30.420.100:FF:000002">
    <property type="entry name" value="60S ribosomal protein L5"/>
    <property type="match status" value="1"/>
</dbReference>
<dbReference type="PANTHER" id="PTHR23410:SF12">
    <property type="entry name" value="LARGE RIBOSOMAL SUBUNIT PROTEIN UL18"/>
    <property type="match status" value="1"/>
</dbReference>
<keyword evidence="5" id="KW-0699">rRNA-binding</keyword>
<sequence>MGFLKVVKNKAYFKRYQVKFRRRRQGKTDYQARRFLVVQDKNKYNTPKYRLIVRITNKDVVAQIAYAKIGGDVVLTSAYSHELPRYGVKVGLTNYAAAYCTGLLLARRHLKKRNLDSVYKGVEEATGEDYNVESEEGQPGAFRCFLDVGLARTTTGSRVFGVMKGAVDGGLDIPHEHRRFPGYDAETKEYNPEIHRARIYGTHVTEYMEKLKSEDEQAYKRQFSVYIKEGIAPNMIEEMYKKAHAAIRANPEHVPVQKIEEPAPKKKRFLIVASFCHFYRKSELIKVEFQEEVLKATKGSHRTEKASYASSDGQAGGCRSDGRVKRSAYRGRECVVKVTSRINIYLL</sequence>
<evidence type="ECO:0000313" key="14">
    <source>
        <dbReference type="Proteomes" id="UP000030764"/>
    </source>
</evidence>
<dbReference type="GO" id="GO:0008097">
    <property type="term" value="F:5S rRNA binding"/>
    <property type="evidence" value="ECO:0007669"/>
    <property type="project" value="InterPro"/>
</dbReference>